<dbReference type="AlphaFoldDB" id="A0A6J8AZ95"/>
<feature type="coiled-coil region" evidence="1">
    <location>
        <begin position="51"/>
        <end position="92"/>
    </location>
</feature>
<gene>
    <name evidence="3" type="ORF">MCOR_12896</name>
</gene>
<dbReference type="EMBL" id="CACVKT020002176">
    <property type="protein sequence ID" value="CAC5376157.1"/>
    <property type="molecule type" value="Genomic_DNA"/>
</dbReference>
<proteinExistence type="predicted"/>
<dbReference type="InterPro" id="IPR012983">
    <property type="entry name" value="PHR"/>
</dbReference>
<evidence type="ECO:0000259" key="2">
    <source>
        <dbReference type="Pfam" id="PF08005"/>
    </source>
</evidence>
<protein>
    <recommendedName>
        <fullName evidence="2">PHR domain-containing protein</fullName>
    </recommendedName>
</protein>
<sequence>MCVSIQHRKCDKVLSIIDAAKGFRSSQNAVLVKKDLENILKDSEAVIIYNKDHLTEIESQYKEEKQKLEQICKDLISKVNTLESQRKDELQKTYSENKDKIEQIICMFEGCKHSVENEKAILEVCFEKASETQAMIEVNKIKKQIEQHQVLLEKNRNCRRKYSMHVQDKDLSNVLISNLQNALQVKCNISECELKLNSRPISVNSFNRFKRLGKSDDYWNMGTYKLSFQASSDISLFGILSYGPKTELSYEVDICLNHNSATLAKLCKILKKEDAKEEIIEVKFDNPIVLTSCTNYEIVITRTPTGIFHYGEEGYLVIQSHGTTFTFKKQSFSYDRGQIPGFLFGLNPKTN</sequence>
<reference evidence="3 4" key="1">
    <citation type="submission" date="2020-06" db="EMBL/GenBank/DDBJ databases">
        <authorList>
            <person name="Li R."/>
            <person name="Bekaert M."/>
        </authorList>
    </citation>
    <scope>NUCLEOTIDE SEQUENCE [LARGE SCALE GENOMIC DNA]</scope>
    <source>
        <strain evidence="4">wild</strain>
    </source>
</reference>
<name>A0A6J8AZ95_MYTCO</name>
<feature type="domain" description="PHR" evidence="2">
    <location>
        <begin position="207"/>
        <end position="344"/>
    </location>
</feature>
<organism evidence="3 4">
    <name type="scientific">Mytilus coruscus</name>
    <name type="common">Sea mussel</name>
    <dbReference type="NCBI Taxonomy" id="42192"/>
    <lineage>
        <taxon>Eukaryota</taxon>
        <taxon>Metazoa</taxon>
        <taxon>Spiralia</taxon>
        <taxon>Lophotrochozoa</taxon>
        <taxon>Mollusca</taxon>
        <taxon>Bivalvia</taxon>
        <taxon>Autobranchia</taxon>
        <taxon>Pteriomorphia</taxon>
        <taxon>Mytilida</taxon>
        <taxon>Mytiloidea</taxon>
        <taxon>Mytilidae</taxon>
        <taxon>Mytilinae</taxon>
        <taxon>Mytilus</taxon>
    </lineage>
</organism>
<evidence type="ECO:0000256" key="1">
    <source>
        <dbReference type="SAM" id="Coils"/>
    </source>
</evidence>
<dbReference type="Proteomes" id="UP000507470">
    <property type="component" value="Unassembled WGS sequence"/>
</dbReference>
<keyword evidence="4" id="KW-1185">Reference proteome</keyword>
<keyword evidence="1" id="KW-0175">Coiled coil</keyword>
<evidence type="ECO:0000313" key="3">
    <source>
        <dbReference type="EMBL" id="CAC5376157.1"/>
    </source>
</evidence>
<dbReference type="Pfam" id="PF08005">
    <property type="entry name" value="PHR"/>
    <property type="match status" value="1"/>
</dbReference>
<dbReference type="Gene3D" id="2.60.120.820">
    <property type="entry name" value="PHR domain"/>
    <property type="match status" value="1"/>
</dbReference>
<evidence type="ECO:0000313" key="4">
    <source>
        <dbReference type="Proteomes" id="UP000507470"/>
    </source>
</evidence>
<accession>A0A6J8AZ95</accession>
<dbReference type="InterPro" id="IPR038648">
    <property type="entry name" value="PHR_sf"/>
</dbReference>